<dbReference type="EMBL" id="CAJOAX010010041">
    <property type="protein sequence ID" value="CAF4067912.1"/>
    <property type="molecule type" value="Genomic_DNA"/>
</dbReference>
<accession>A0A819SSZ1</accession>
<evidence type="ECO:0000313" key="2">
    <source>
        <dbReference type="EMBL" id="CAF4067912.1"/>
    </source>
</evidence>
<protein>
    <submittedName>
        <fullName evidence="2">Uncharacterized protein</fullName>
    </submittedName>
</protein>
<feature type="compositionally biased region" description="Low complexity" evidence="1">
    <location>
        <begin position="72"/>
        <end position="87"/>
    </location>
</feature>
<organism evidence="2 3">
    <name type="scientific">Rotaria sordida</name>
    <dbReference type="NCBI Taxonomy" id="392033"/>
    <lineage>
        <taxon>Eukaryota</taxon>
        <taxon>Metazoa</taxon>
        <taxon>Spiralia</taxon>
        <taxon>Gnathifera</taxon>
        <taxon>Rotifera</taxon>
        <taxon>Eurotatoria</taxon>
        <taxon>Bdelloidea</taxon>
        <taxon>Philodinida</taxon>
        <taxon>Philodinidae</taxon>
        <taxon>Rotaria</taxon>
    </lineage>
</organism>
<name>A0A819SSZ1_9BILA</name>
<reference evidence="2" key="1">
    <citation type="submission" date="2021-02" db="EMBL/GenBank/DDBJ databases">
        <authorList>
            <person name="Nowell W R."/>
        </authorList>
    </citation>
    <scope>NUCLEOTIDE SEQUENCE</scope>
</reference>
<gene>
    <name evidence="2" type="ORF">OTI717_LOCUS32502</name>
</gene>
<comment type="caution">
    <text evidence="2">The sequence shown here is derived from an EMBL/GenBank/DDBJ whole genome shotgun (WGS) entry which is preliminary data.</text>
</comment>
<dbReference type="Proteomes" id="UP000663823">
    <property type="component" value="Unassembled WGS sequence"/>
</dbReference>
<proteinExistence type="predicted"/>
<sequence>MTFYERKCSYFDPNDKSCKWVGADKLNCEDLVEGYDNPVASVTQSTSNDDDDVEDEDITDEMGKSTKKKLSKSSSSSSSSSSNKPISILSRTISEYDTCTPEKSVEFDPVQGNR</sequence>
<evidence type="ECO:0000256" key="1">
    <source>
        <dbReference type="SAM" id="MobiDB-lite"/>
    </source>
</evidence>
<feature type="compositionally biased region" description="Acidic residues" evidence="1">
    <location>
        <begin position="48"/>
        <end position="60"/>
    </location>
</feature>
<dbReference type="AlphaFoldDB" id="A0A819SSZ1"/>
<feature type="region of interest" description="Disordered" evidence="1">
    <location>
        <begin position="36"/>
        <end position="87"/>
    </location>
</feature>
<evidence type="ECO:0000313" key="3">
    <source>
        <dbReference type="Proteomes" id="UP000663823"/>
    </source>
</evidence>